<dbReference type="GeneID" id="98180882"/>
<dbReference type="SUPFAM" id="SSF81301">
    <property type="entry name" value="Nucleotidyltransferase"/>
    <property type="match status" value="1"/>
</dbReference>
<dbReference type="Proteomes" id="UP001628179">
    <property type="component" value="Unassembled WGS sequence"/>
</dbReference>
<keyword evidence="2" id="KW-1185">Reference proteome</keyword>
<proteinExistence type="predicted"/>
<evidence type="ECO:0000313" key="1">
    <source>
        <dbReference type="EMBL" id="GAB1319930.1"/>
    </source>
</evidence>
<evidence type="ECO:0008006" key="3">
    <source>
        <dbReference type="Google" id="ProtNLM"/>
    </source>
</evidence>
<dbReference type="RefSeq" id="XP_070921660.1">
    <property type="nucleotide sequence ID" value="XM_071065559.1"/>
</dbReference>
<gene>
    <name evidence="1" type="ORF">MFIFM68171_10140</name>
</gene>
<protein>
    <recommendedName>
        <fullName evidence="3">RelA/SpoT domain-containing protein</fullName>
    </recommendedName>
</protein>
<dbReference type="InterPro" id="IPR043519">
    <property type="entry name" value="NT_sf"/>
</dbReference>
<accession>A0ABQ0GQC8</accession>
<comment type="caution">
    <text evidence="1">The sequence shown here is derived from an EMBL/GenBank/DDBJ whole genome shotgun (WGS) entry which is preliminary data.</text>
</comment>
<sequence>MTSTPDSSLCNGKVKRFLEEYRKTETQKLFKDLADATRQKMRGITEEISNMIEVALAPTEVFGPLRVEIQIGTVVTQAWAEVQHNIIYKGPKDIQVTPTMKRMIDAINGLAITIDIMLIKLERSQAQAEKESEDQHEREKRLPQDMLMLACINGDDRMVKRFWKMGLI</sequence>
<reference evidence="1 2" key="1">
    <citation type="submission" date="2024-09" db="EMBL/GenBank/DDBJ databases">
        <title>Itraconazole resistance in Madurella fahalii resulting from another homologue of gene encoding cytochrome P450 14-alpha sterol demethylase (CYP51).</title>
        <authorList>
            <person name="Yoshioka I."/>
            <person name="Fahal A.H."/>
            <person name="Kaneko S."/>
            <person name="Yaguchi T."/>
        </authorList>
    </citation>
    <scope>NUCLEOTIDE SEQUENCE [LARGE SCALE GENOMIC DNA]</scope>
    <source>
        <strain evidence="1 2">IFM 68171</strain>
    </source>
</reference>
<organism evidence="1 2">
    <name type="scientific">Madurella fahalii</name>
    <dbReference type="NCBI Taxonomy" id="1157608"/>
    <lineage>
        <taxon>Eukaryota</taxon>
        <taxon>Fungi</taxon>
        <taxon>Dikarya</taxon>
        <taxon>Ascomycota</taxon>
        <taxon>Pezizomycotina</taxon>
        <taxon>Sordariomycetes</taxon>
        <taxon>Sordariomycetidae</taxon>
        <taxon>Sordariales</taxon>
        <taxon>Sordariales incertae sedis</taxon>
        <taxon>Madurella</taxon>
    </lineage>
</organism>
<evidence type="ECO:0000313" key="2">
    <source>
        <dbReference type="Proteomes" id="UP001628179"/>
    </source>
</evidence>
<dbReference type="EMBL" id="BAAFSV010000006">
    <property type="protein sequence ID" value="GAB1319930.1"/>
    <property type="molecule type" value="Genomic_DNA"/>
</dbReference>
<name>A0ABQ0GQC8_9PEZI</name>